<protein>
    <submittedName>
        <fullName evidence="2">Uncharacterized protein</fullName>
    </submittedName>
</protein>
<keyword evidence="3" id="KW-1185">Reference proteome</keyword>
<reference evidence="2" key="2">
    <citation type="submission" date="2023-05" db="EMBL/GenBank/DDBJ databases">
        <authorList>
            <consortium name="Lawrence Berkeley National Laboratory"/>
            <person name="Steindorff A."/>
            <person name="Hensen N."/>
            <person name="Bonometti L."/>
            <person name="Westerberg I."/>
            <person name="Brannstrom I.O."/>
            <person name="Guillou S."/>
            <person name="Cros-Aarteil S."/>
            <person name="Calhoun S."/>
            <person name="Haridas S."/>
            <person name="Kuo A."/>
            <person name="Mondo S."/>
            <person name="Pangilinan J."/>
            <person name="Riley R."/>
            <person name="Labutti K."/>
            <person name="Andreopoulos B."/>
            <person name="Lipzen A."/>
            <person name="Chen C."/>
            <person name="Yanf M."/>
            <person name="Daum C."/>
            <person name="Ng V."/>
            <person name="Clum A."/>
            <person name="Ohm R."/>
            <person name="Martin F."/>
            <person name="Silar P."/>
            <person name="Natvig D."/>
            <person name="Lalanne C."/>
            <person name="Gautier V."/>
            <person name="Ament-Velasquez S.L."/>
            <person name="Kruys A."/>
            <person name="Hutchinson M.I."/>
            <person name="Powell A.J."/>
            <person name="Barry K."/>
            <person name="Miller A.N."/>
            <person name="Grigoriev I.V."/>
            <person name="Debuchy R."/>
            <person name="Gladieux P."/>
            <person name="Thoren M.H."/>
            <person name="Johannesson H."/>
        </authorList>
    </citation>
    <scope>NUCLEOTIDE SEQUENCE</scope>
    <source>
        <strain evidence="2">CBS 532.94</strain>
    </source>
</reference>
<feature type="signal peptide" evidence="1">
    <location>
        <begin position="1"/>
        <end position="21"/>
    </location>
</feature>
<proteinExistence type="predicted"/>
<dbReference type="AlphaFoldDB" id="A0AAN7H9K3"/>
<organism evidence="2 3">
    <name type="scientific">Achaetomium macrosporum</name>
    <dbReference type="NCBI Taxonomy" id="79813"/>
    <lineage>
        <taxon>Eukaryota</taxon>
        <taxon>Fungi</taxon>
        <taxon>Dikarya</taxon>
        <taxon>Ascomycota</taxon>
        <taxon>Pezizomycotina</taxon>
        <taxon>Sordariomycetes</taxon>
        <taxon>Sordariomycetidae</taxon>
        <taxon>Sordariales</taxon>
        <taxon>Chaetomiaceae</taxon>
        <taxon>Achaetomium</taxon>
    </lineage>
</organism>
<keyword evidence="1" id="KW-0732">Signal</keyword>
<dbReference type="Proteomes" id="UP001303760">
    <property type="component" value="Unassembled WGS sequence"/>
</dbReference>
<evidence type="ECO:0000313" key="2">
    <source>
        <dbReference type="EMBL" id="KAK4232985.1"/>
    </source>
</evidence>
<evidence type="ECO:0000256" key="1">
    <source>
        <dbReference type="SAM" id="SignalP"/>
    </source>
</evidence>
<dbReference type="EMBL" id="MU860727">
    <property type="protein sequence ID" value="KAK4232985.1"/>
    <property type="molecule type" value="Genomic_DNA"/>
</dbReference>
<reference evidence="2" key="1">
    <citation type="journal article" date="2023" name="Mol. Phylogenet. Evol.">
        <title>Genome-scale phylogeny and comparative genomics of the fungal order Sordariales.</title>
        <authorList>
            <person name="Hensen N."/>
            <person name="Bonometti L."/>
            <person name="Westerberg I."/>
            <person name="Brannstrom I.O."/>
            <person name="Guillou S."/>
            <person name="Cros-Aarteil S."/>
            <person name="Calhoun S."/>
            <person name="Haridas S."/>
            <person name="Kuo A."/>
            <person name="Mondo S."/>
            <person name="Pangilinan J."/>
            <person name="Riley R."/>
            <person name="LaButti K."/>
            <person name="Andreopoulos B."/>
            <person name="Lipzen A."/>
            <person name="Chen C."/>
            <person name="Yan M."/>
            <person name="Daum C."/>
            <person name="Ng V."/>
            <person name="Clum A."/>
            <person name="Steindorff A."/>
            <person name="Ohm R.A."/>
            <person name="Martin F."/>
            <person name="Silar P."/>
            <person name="Natvig D.O."/>
            <person name="Lalanne C."/>
            <person name="Gautier V."/>
            <person name="Ament-Velasquez S.L."/>
            <person name="Kruys A."/>
            <person name="Hutchinson M.I."/>
            <person name="Powell A.J."/>
            <person name="Barry K."/>
            <person name="Miller A.N."/>
            <person name="Grigoriev I.V."/>
            <person name="Debuchy R."/>
            <person name="Gladieux P."/>
            <person name="Hiltunen Thoren M."/>
            <person name="Johannesson H."/>
        </authorList>
    </citation>
    <scope>NUCLEOTIDE SEQUENCE</scope>
    <source>
        <strain evidence="2">CBS 532.94</strain>
    </source>
</reference>
<feature type="chain" id="PRO_5042855771" evidence="1">
    <location>
        <begin position="22"/>
        <end position="116"/>
    </location>
</feature>
<evidence type="ECO:0000313" key="3">
    <source>
        <dbReference type="Proteomes" id="UP001303760"/>
    </source>
</evidence>
<comment type="caution">
    <text evidence="2">The sequence shown here is derived from an EMBL/GenBank/DDBJ whole genome shotgun (WGS) entry which is preliminary data.</text>
</comment>
<accession>A0AAN7H9K3</accession>
<name>A0AAN7H9K3_9PEZI</name>
<sequence>MHFSALMPLALLALGAQGTLAGVIPNGYSAFYSIFDHVGCNMASHGMTTVSDTSLGQCLNFTYPAISVNVDSLKDGCSVTVFPYADCAGRPDVVNNAGCFNSDAILMSATVNCESE</sequence>
<gene>
    <name evidence="2" type="ORF">C8A03DRAFT_19844</name>
</gene>